<name>A0ABQ3E6S0_9GAMM</name>
<evidence type="ECO:0000313" key="2">
    <source>
        <dbReference type="Proteomes" id="UP000646745"/>
    </source>
</evidence>
<proteinExistence type="predicted"/>
<accession>A0ABQ3E6S0</accession>
<dbReference type="RefSeq" id="WP_189445377.1">
    <property type="nucleotide sequence ID" value="NZ_BMZI01000006.1"/>
</dbReference>
<keyword evidence="2" id="KW-1185">Reference proteome</keyword>
<protein>
    <submittedName>
        <fullName evidence="1">Uncharacterized protein</fullName>
    </submittedName>
</protein>
<gene>
    <name evidence="1" type="ORF">GCM10009038_28420</name>
</gene>
<comment type="caution">
    <text evidence="1">The sequence shown here is derived from an EMBL/GenBank/DDBJ whole genome shotgun (WGS) entry which is preliminary data.</text>
</comment>
<dbReference type="EMBL" id="BMZI01000006">
    <property type="protein sequence ID" value="GHB27967.1"/>
    <property type="molecule type" value="Genomic_DNA"/>
</dbReference>
<evidence type="ECO:0000313" key="1">
    <source>
        <dbReference type="EMBL" id="GHB27967.1"/>
    </source>
</evidence>
<organism evidence="1 2">
    <name type="scientific">Salinicola rhizosphaerae</name>
    <dbReference type="NCBI Taxonomy" id="1443141"/>
    <lineage>
        <taxon>Bacteria</taxon>
        <taxon>Pseudomonadati</taxon>
        <taxon>Pseudomonadota</taxon>
        <taxon>Gammaproteobacteria</taxon>
        <taxon>Oceanospirillales</taxon>
        <taxon>Halomonadaceae</taxon>
        <taxon>Salinicola</taxon>
    </lineage>
</organism>
<dbReference type="Proteomes" id="UP000646745">
    <property type="component" value="Unassembled WGS sequence"/>
</dbReference>
<sequence length="132" mass="15213">MPIYLLVFAVCLLVSLATVAALMLSRTPRYRTQAEDLLELFDAVLDKRASEARWHTLIGYPIRHDAYLENLRRRAQHLMDEYGRPWQVAHGGSLLSRSGREELSALRDHLVAHQALHQRPERQDIPSGEYRA</sequence>
<reference evidence="2" key="1">
    <citation type="journal article" date="2019" name="Int. J. Syst. Evol. Microbiol.">
        <title>The Global Catalogue of Microorganisms (GCM) 10K type strain sequencing project: providing services to taxonomists for standard genome sequencing and annotation.</title>
        <authorList>
            <consortium name="The Broad Institute Genomics Platform"/>
            <consortium name="The Broad Institute Genome Sequencing Center for Infectious Disease"/>
            <person name="Wu L."/>
            <person name="Ma J."/>
        </authorList>
    </citation>
    <scope>NUCLEOTIDE SEQUENCE [LARGE SCALE GENOMIC DNA]</scope>
    <source>
        <strain evidence="2">KCTC 32998</strain>
    </source>
</reference>